<evidence type="ECO:0000313" key="2">
    <source>
        <dbReference type="EMBL" id="MBD7965095.1"/>
    </source>
</evidence>
<evidence type="ECO:0008006" key="4">
    <source>
        <dbReference type="Google" id="ProtNLM"/>
    </source>
</evidence>
<feature type="transmembrane region" description="Helical" evidence="1">
    <location>
        <begin position="147"/>
        <end position="171"/>
    </location>
</feature>
<proteinExistence type="predicted"/>
<reference evidence="2 3" key="1">
    <citation type="submission" date="2020-08" db="EMBL/GenBank/DDBJ databases">
        <title>A Genomic Blueprint of the Chicken Gut Microbiome.</title>
        <authorList>
            <person name="Gilroy R."/>
            <person name="Ravi A."/>
            <person name="Getino M."/>
            <person name="Pursley I."/>
            <person name="Horton D.L."/>
            <person name="Alikhan N.-F."/>
            <person name="Baker D."/>
            <person name="Gharbi K."/>
            <person name="Hall N."/>
            <person name="Watson M."/>
            <person name="Adriaenssens E.M."/>
            <person name="Foster-Nyarko E."/>
            <person name="Jarju S."/>
            <person name="Secka A."/>
            <person name="Antonio M."/>
            <person name="Oren A."/>
            <person name="Chaudhuri R."/>
            <person name="La Ragione R.M."/>
            <person name="Hildebrand F."/>
            <person name="Pallen M.J."/>
        </authorList>
    </citation>
    <scope>NUCLEOTIDE SEQUENCE [LARGE SCALE GENOMIC DNA]</scope>
    <source>
        <strain evidence="2 3">Sa2CUA10</strain>
    </source>
</reference>
<feature type="transmembrane region" description="Helical" evidence="1">
    <location>
        <begin position="12"/>
        <end position="33"/>
    </location>
</feature>
<protein>
    <recommendedName>
        <fullName evidence="4">ABC transporter permease</fullName>
    </recommendedName>
</protein>
<sequence>MQLVKVEIKKLFYPYLSFIIFALMYSSLIIIPFTTGYQYNYNIEIWEESGELFRMLFPLFAVIPTCWLMYYERKNGFLSYTITRVSKRKYITTKWLVSSIGGALIVFLVSFVGLLITLYFLPEVTPSNANNNAISRYAGDAFVNNPLLYGFLLSLWRGMIGFLVASFGFALSLYINNIFIVLIGPFVYLILENFILSVLGVPFFRLVTSFDPNTLDIGAVTTERLLIGPIILIIIISAYLVYFTKFKKESIY</sequence>
<comment type="caution">
    <text evidence="2">The sequence shown here is derived from an EMBL/GenBank/DDBJ whole genome shotgun (WGS) entry which is preliminary data.</text>
</comment>
<keyword evidence="3" id="KW-1185">Reference proteome</keyword>
<feature type="transmembrane region" description="Helical" evidence="1">
    <location>
        <begin position="224"/>
        <end position="243"/>
    </location>
</feature>
<evidence type="ECO:0000256" key="1">
    <source>
        <dbReference type="SAM" id="Phobius"/>
    </source>
</evidence>
<gene>
    <name evidence="2" type="ORF">H9648_13610</name>
</gene>
<dbReference type="RefSeq" id="WP_191754335.1">
    <property type="nucleotide sequence ID" value="NZ_JACSQM010000005.1"/>
</dbReference>
<keyword evidence="1" id="KW-1133">Transmembrane helix</keyword>
<keyword evidence="1" id="KW-0812">Transmembrane</keyword>
<accession>A0ABR8SNL9</accession>
<name>A0ABR8SNL9_9BACL</name>
<feature type="transmembrane region" description="Helical" evidence="1">
    <location>
        <begin position="178"/>
        <end position="204"/>
    </location>
</feature>
<evidence type="ECO:0000313" key="3">
    <source>
        <dbReference type="Proteomes" id="UP000603641"/>
    </source>
</evidence>
<feature type="transmembrane region" description="Helical" evidence="1">
    <location>
        <begin position="92"/>
        <end position="121"/>
    </location>
</feature>
<keyword evidence="1" id="KW-0472">Membrane</keyword>
<dbReference type="EMBL" id="JACSQM010000005">
    <property type="protein sequence ID" value="MBD7965095.1"/>
    <property type="molecule type" value="Genomic_DNA"/>
</dbReference>
<feature type="transmembrane region" description="Helical" evidence="1">
    <location>
        <begin position="53"/>
        <end position="71"/>
    </location>
</feature>
<dbReference type="Proteomes" id="UP000603641">
    <property type="component" value="Unassembled WGS sequence"/>
</dbReference>
<organism evidence="2 3">
    <name type="scientific">Fictibacillus norfolkensis</name>
    <dbReference type="NCBI Taxonomy" id="2762233"/>
    <lineage>
        <taxon>Bacteria</taxon>
        <taxon>Bacillati</taxon>
        <taxon>Bacillota</taxon>
        <taxon>Bacilli</taxon>
        <taxon>Bacillales</taxon>
        <taxon>Fictibacillaceae</taxon>
        <taxon>Fictibacillus</taxon>
    </lineage>
</organism>